<dbReference type="Pfam" id="PF06262">
    <property type="entry name" value="Zincin_1"/>
    <property type="match status" value="1"/>
</dbReference>
<reference evidence="1 2" key="1">
    <citation type="submission" date="2020-10" db="EMBL/GenBank/DDBJ databases">
        <title>Wide distribution of Phycisphaera-like planctomycetes from WD2101 soil group in peatlands and genome analysis of the first cultivated representative.</title>
        <authorList>
            <person name="Dedysh S.N."/>
            <person name="Beletsky A.V."/>
            <person name="Ivanova A."/>
            <person name="Kulichevskaya I.S."/>
            <person name="Suzina N.E."/>
            <person name="Philippov D.A."/>
            <person name="Rakitin A.L."/>
            <person name="Mardanov A.V."/>
            <person name="Ravin N.V."/>
        </authorList>
    </citation>
    <scope>NUCLEOTIDE SEQUENCE [LARGE SCALE GENOMIC DNA]</scope>
    <source>
        <strain evidence="1 2">M1803</strain>
    </source>
</reference>
<evidence type="ECO:0000313" key="2">
    <source>
        <dbReference type="Proteomes" id="UP000593765"/>
    </source>
</evidence>
<dbReference type="KEGG" id="hbs:IPV69_16155"/>
<dbReference type="EMBL" id="CP063458">
    <property type="protein sequence ID" value="QOV87813.1"/>
    <property type="molecule type" value="Genomic_DNA"/>
</dbReference>
<dbReference type="SUPFAM" id="SSF55486">
    <property type="entry name" value="Metalloproteases ('zincins'), catalytic domain"/>
    <property type="match status" value="1"/>
</dbReference>
<dbReference type="Proteomes" id="UP000593765">
    <property type="component" value="Chromosome"/>
</dbReference>
<name>A0A7M2WQW1_9BACT</name>
<proteinExistence type="predicted"/>
<evidence type="ECO:0000313" key="1">
    <source>
        <dbReference type="EMBL" id="QOV87813.1"/>
    </source>
</evidence>
<accession>A0A7M2WQW1</accession>
<dbReference type="InterPro" id="IPR010428">
    <property type="entry name" value="Zincin_1"/>
</dbReference>
<organism evidence="1 2">
    <name type="scientific">Humisphaera borealis</name>
    <dbReference type="NCBI Taxonomy" id="2807512"/>
    <lineage>
        <taxon>Bacteria</taxon>
        <taxon>Pseudomonadati</taxon>
        <taxon>Planctomycetota</taxon>
        <taxon>Phycisphaerae</taxon>
        <taxon>Tepidisphaerales</taxon>
        <taxon>Tepidisphaeraceae</taxon>
        <taxon>Humisphaera</taxon>
    </lineage>
</organism>
<dbReference type="Gene3D" id="3.30.2010.20">
    <property type="match status" value="1"/>
</dbReference>
<dbReference type="AlphaFoldDB" id="A0A7M2WQW1"/>
<sequence length="126" mass="14016">MPYHVSKGKFASLVEEALADLPEPFAQYIEEVPVDVRERPTLKQLKSVGLAEDDLLMGLYVGIPLTEKSVLHSGQAPGVIYIFQEDIELVCDSAEELVREVRVTVLHELGHHFGLDEDDLARLGYG</sequence>
<keyword evidence="2" id="KW-1185">Reference proteome</keyword>
<dbReference type="CDD" id="cd12952">
    <property type="entry name" value="MMP_ACEL2062"/>
    <property type="match status" value="1"/>
</dbReference>
<protein>
    <submittedName>
        <fullName evidence="1">Metallopeptidase family protein</fullName>
    </submittedName>
</protein>
<gene>
    <name evidence="1" type="ORF">IPV69_16155</name>
</gene>
<dbReference type="InterPro" id="IPR038555">
    <property type="entry name" value="Zincin_1_sf"/>
</dbReference>